<comment type="caution">
    <text evidence="2">The sequence shown here is derived from an EMBL/GenBank/DDBJ whole genome shotgun (WGS) entry which is preliminary data.</text>
</comment>
<evidence type="ECO:0000313" key="2">
    <source>
        <dbReference type="EMBL" id="MFC6179887.1"/>
    </source>
</evidence>
<keyword evidence="3" id="KW-1185">Reference proteome</keyword>
<sequence length="139" mass="15690">MPKWTARLEVTNNTNNTLQVMNKTIHPKSKTLSFPMQIVPGETGIYEVYTGTGVPYGPDFSVTLATSVADTISYHVDMPYPENKDRHNSCETTGRLRANGLRHIKPRVHDWTDEIKITTIKVETNSNDLDAEDNYEPVP</sequence>
<accession>A0ABW1RWM7</accession>
<gene>
    <name evidence="1" type="ORF">ACFP5Y_00945</name>
    <name evidence="2" type="ORF">ACFP5Y_01280</name>
</gene>
<reference evidence="2" key="1">
    <citation type="journal article" date="2014" name="Int. J. Syst. Evol. Microbiol.">
        <title>Complete genome of a new Firmicutes species belonging to the dominant human colonic microbiota ('Ruminococcus bicirculans') reveals two chromosomes and a selective capacity to utilize plant glucans.</title>
        <authorList>
            <consortium name="NISC Comparative Sequencing Program"/>
            <person name="Wegmann U."/>
            <person name="Louis P."/>
            <person name="Goesmann A."/>
            <person name="Henrissat B."/>
            <person name="Duncan S.H."/>
            <person name="Flint H.J."/>
        </authorList>
    </citation>
    <scope>NUCLEOTIDE SEQUENCE</scope>
    <source>
        <strain evidence="2">CCM 8933</strain>
    </source>
</reference>
<evidence type="ECO:0000313" key="1">
    <source>
        <dbReference type="EMBL" id="MFC6179823.1"/>
    </source>
</evidence>
<dbReference type="RefSeq" id="WP_137629187.1">
    <property type="nucleotide sequence ID" value="NZ_BJDJ01000018.1"/>
</dbReference>
<dbReference type="EMBL" id="JBHSSC010000004">
    <property type="protein sequence ID" value="MFC6179823.1"/>
    <property type="molecule type" value="Genomic_DNA"/>
</dbReference>
<reference evidence="2" key="3">
    <citation type="submission" date="2024-09" db="EMBL/GenBank/DDBJ databases">
        <authorList>
            <person name="Sun Q."/>
            <person name="Mori K."/>
        </authorList>
    </citation>
    <scope>NUCLEOTIDE SEQUENCE</scope>
    <source>
        <strain evidence="2">CCM 8933</strain>
    </source>
</reference>
<reference evidence="3" key="2">
    <citation type="journal article" date="2019" name="Int. J. Syst. Evol. Microbiol.">
        <title>The Global Catalogue of Microorganisms (GCM) 10K type strain sequencing project: providing services to taxonomists for standard genome sequencing and annotation.</title>
        <authorList>
            <consortium name="The Broad Institute Genomics Platform"/>
            <consortium name="The Broad Institute Genome Sequencing Center for Infectious Disease"/>
            <person name="Wu L."/>
            <person name="Ma J."/>
        </authorList>
    </citation>
    <scope>NUCLEOTIDE SEQUENCE [LARGE SCALE GENOMIC DNA]</scope>
    <source>
        <strain evidence="3">CCM 8933</strain>
    </source>
</reference>
<evidence type="ECO:0000313" key="3">
    <source>
        <dbReference type="Proteomes" id="UP001596282"/>
    </source>
</evidence>
<name>A0ABW1RWM7_9LACO</name>
<organism evidence="2 3">
    <name type="scientific">Lactiplantibacillus daowaiensis</name>
    <dbReference type="NCBI Taxonomy" id="2559918"/>
    <lineage>
        <taxon>Bacteria</taxon>
        <taxon>Bacillati</taxon>
        <taxon>Bacillota</taxon>
        <taxon>Bacilli</taxon>
        <taxon>Lactobacillales</taxon>
        <taxon>Lactobacillaceae</taxon>
        <taxon>Lactiplantibacillus</taxon>
    </lineage>
</organism>
<proteinExistence type="predicted"/>
<dbReference type="EMBL" id="JBHSSC010000004">
    <property type="protein sequence ID" value="MFC6179887.1"/>
    <property type="molecule type" value="Genomic_DNA"/>
</dbReference>
<protein>
    <submittedName>
        <fullName evidence="2">Uncharacterized protein</fullName>
    </submittedName>
</protein>
<dbReference type="Proteomes" id="UP001596282">
    <property type="component" value="Unassembled WGS sequence"/>
</dbReference>